<keyword evidence="2" id="KW-1185">Reference proteome</keyword>
<accession>A0A368ZFN2</accession>
<protein>
    <recommendedName>
        <fullName evidence="3">DUF1835 domain-containing protein</fullName>
    </recommendedName>
</protein>
<sequence>MEKQCLHITNGNHLTDYLKELDFKDDMLTWQEMLGEGPTIAKIDSDEFLELRVAFLKKYYHVEVDKLELRKELSKLDDVSQYSEINLWFDYDLYCHINLIGVINLIHQKEIDKPLYLICSGRVKGEKSLKGLTELSPEQLKTHYKNKVRLTQKDIDMAIALWRTYCGKDHNIFKPYIVEESNFKYMSNCLKAHLERFPHQKSGLGNIEYNILKLIKDHTIKSKNHLLGYCLNYQGYYGYSDMQLNLKIEALALFYTLTEDQIVLNRKGHMALLQQHNFAKEINNDMIYGGVNRLEYQFSEDKNRLIKTIFNAN</sequence>
<gene>
    <name evidence="1" type="ORF">DFQ08_10417</name>
</gene>
<comment type="caution">
    <text evidence="1">The sequence shown here is derived from an EMBL/GenBank/DDBJ whole genome shotgun (WGS) entry which is preliminary data.</text>
</comment>
<dbReference type="Proteomes" id="UP000253436">
    <property type="component" value="Unassembled WGS sequence"/>
</dbReference>
<evidence type="ECO:0000313" key="2">
    <source>
        <dbReference type="Proteomes" id="UP000253436"/>
    </source>
</evidence>
<evidence type="ECO:0008006" key="3">
    <source>
        <dbReference type="Google" id="ProtNLM"/>
    </source>
</evidence>
<proteinExistence type="predicted"/>
<reference evidence="1 2" key="1">
    <citation type="submission" date="2018-07" db="EMBL/GenBank/DDBJ databases">
        <title>Genomic Encyclopedia of Type Strains, Phase III (KMG-III): the genomes of soil and plant-associated and newly described type strains.</title>
        <authorList>
            <person name="Whitman W."/>
        </authorList>
    </citation>
    <scope>NUCLEOTIDE SEQUENCE [LARGE SCALE GENOMIC DNA]</scope>
    <source>
        <strain evidence="1 2">CECT 7958</strain>
    </source>
</reference>
<dbReference type="AlphaFoldDB" id="A0A368ZFN2"/>
<dbReference type="EMBL" id="QPJO01000004">
    <property type="protein sequence ID" value="RCW90618.1"/>
    <property type="molecule type" value="Genomic_DNA"/>
</dbReference>
<organism evidence="1 2">
    <name type="scientific">Winogradskyella arenosi</name>
    <dbReference type="NCBI Taxonomy" id="533325"/>
    <lineage>
        <taxon>Bacteria</taxon>
        <taxon>Pseudomonadati</taxon>
        <taxon>Bacteroidota</taxon>
        <taxon>Flavobacteriia</taxon>
        <taxon>Flavobacteriales</taxon>
        <taxon>Flavobacteriaceae</taxon>
        <taxon>Winogradskyella</taxon>
    </lineage>
</organism>
<dbReference type="OrthoDB" id="127805at2"/>
<name>A0A368ZFN2_9FLAO</name>
<dbReference type="RefSeq" id="WP_114310208.1">
    <property type="nucleotide sequence ID" value="NZ_QPJO01000004.1"/>
</dbReference>
<evidence type="ECO:0000313" key="1">
    <source>
        <dbReference type="EMBL" id="RCW90618.1"/>
    </source>
</evidence>